<keyword evidence="1" id="KW-0732">Signal</keyword>
<dbReference type="EMBL" id="CABFMQ020000109">
    <property type="protein sequence ID" value="VTZ51747.1"/>
    <property type="molecule type" value="Genomic_DNA"/>
</dbReference>
<accession>A0A8B6M9R6</accession>
<dbReference type="SMART" id="SM00710">
    <property type="entry name" value="PbH1"/>
    <property type="match status" value="6"/>
</dbReference>
<dbReference type="Gene3D" id="2.160.20.10">
    <property type="entry name" value="Single-stranded right-handed beta-helix, Pectin lyase-like"/>
    <property type="match status" value="2"/>
</dbReference>
<feature type="signal peptide" evidence="1">
    <location>
        <begin position="1"/>
        <end position="22"/>
    </location>
</feature>
<sequence length="920" mass="98186">MIKHIFWGLAMLALALAQGARAAEPPVAADVFVSPGGDDVAGEGSFDKPYATVDRARAALRTKLTGAGESRNWTVLFRGGTYFLPETVTFTPDDGAGAGHVVTYAAYPGETVVWSGGTDITELLHPADLPALGLSNVCQAEIPGPRPFTQVNANYYFGEIWVNGVRASEPIRPRRGSDWFHMREGGSAVPTTQIATFTEGSKTIRLTSAAALPGGVGSAIAFNKAGFGFRANRSYWILSMSDNDVELGASPGGAALLAQASGALPLQDNVQSVNAADRVSTAVRPSLNRFGFNAGADPELSSSWTNVTDIKIQIPTGGASSDIIPVQSIDDKGQTVTLNSHVMIPAKLYPGHAWRRWNRFEDIGPGEMYLNRQTGVLTYVPRPGETCSNIKVIAPRLLQLMLISNSRAAGGPTGVPAGNIAFSGITFSHTQSTLYSGAFDLAGNTGGIMGVESNHFNTLSSGIVTVGAENVLFDHDAFTHFGESGILTSFGSNHVTIRNSSFSDLGGAPIIAGGYMAGRLAGYKYSSRTDYTGFNFDGPTTPDSPFDASNCCLSVINSTMDDFGLLSTGVAGIAITHAQSFTISHNTIRNSPSFGIAVGSDWDHALPANRNSLYSIGSFGTTIAYNDISNCGYEKNPAGVPVPGGSMANDFGCLYVRGPQDGDGAKPRMSIIGNTVHDVSSGAWLTFDGKTPTRRAHGFDGVLDYHDGNEASGINESNNLFYNLNSLDPVHPGYPNRLMQHTGNMRDDYWNNIYYGFVPAGFKYPKDFAAQAFYGAGDPNSPWAIPIEGPQPFLRFTRNIIVIDQPGGPAAPFQHNLDVRKRNQFYKNDYNMYFERGKTIVDYVDHGGKMSIDEWRSPPFSQDVHSLFNVDPNFKDPAHGDFTFKSTGEGAPCAGAGGVSPACGFAEPFIPWDYTAAGAH</sequence>
<evidence type="ECO:0000259" key="2">
    <source>
        <dbReference type="Pfam" id="PF13229"/>
    </source>
</evidence>
<dbReference type="SUPFAM" id="SSF51126">
    <property type="entry name" value="Pectin lyase-like"/>
    <property type="match status" value="1"/>
</dbReference>
<evidence type="ECO:0000313" key="3">
    <source>
        <dbReference type="EMBL" id="VTZ51747.1"/>
    </source>
</evidence>
<feature type="chain" id="PRO_5032425577" description="Right handed beta helix domain-containing protein" evidence="1">
    <location>
        <begin position="23"/>
        <end position="920"/>
    </location>
</feature>
<dbReference type="PANTHER" id="PTHR36453">
    <property type="entry name" value="SECRETED PROTEIN-RELATED"/>
    <property type="match status" value="1"/>
</dbReference>
<evidence type="ECO:0000256" key="1">
    <source>
        <dbReference type="SAM" id="SignalP"/>
    </source>
</evidence>
<name>A0A8B6M9R6_METTU</name>
<reference evidence="3 4" key="1">
    <citation type="submission" date="2019-05" db="EMBL/GenBank/DDBJ databases">
        <authorList>
            <person name="Farhan Ul Haque M."/>
        </authorList>
    </citation>
    <scope>NUCLEOTIDE SEQUENCE [LARGE SCALE GENOMIC DNA]</scope>
    <source>
        <strain evidence="3">2</strain>
    </source>
</reference>
<comment type="caution">
    <text evidence="3">The sequence shown here is derived from an EMBL/GenBank/DDBJ whole genome shotgun (WGS) entry which is preliminary data.</text>
</comment>
<feature type="domain" description="Right handed beta helix" evidence="2">
    <location>
        <begin position="449"/>
        <end position="599"/>
    </location>
</feature>
<dbReference type="InterPro" id="IPR012334">
    <property type="entry name" value="Pectin_lyas_fold"/>
</dbReference>
<dbReference type="Pfam" id="PF13229">
    <property type="entry name" value="Beta_helix"/>
    <property type="match status" value="1"/>
</dbReference>
<dbReference type="PANTHER" id="PTHR36453:SF1">
    <property type="entry name" value="RIGHT HANDED BETA HELIX DOMAIN-CONTAINING PROTEIN"/>
    <property type="match status" value="1"/>
</dbReference>
<protein>
    <recommendedName>
        <fullName evidence="2">Right handed beta helix domain-containing protein</fullName>
    </recommendedName>
</protein>
<dbReference type="AlphaFoldDB" id="A0A8B6M9R6"/>
<proteinExistence type="predicted"/>
<evidence type="ECO:0000313" key="4">
    <source>
        <dbReference type="Proteomes" id="UP000485880"/>
    </source>
</evidence>
<dbReference type="InterPro" id="IPR039448">
    <property type="entry name" value="Beta_helix"/>
</dbReference>
<dbReference type="InterPro" id="IPR011050">
    <property type="entry name" value="Pectin_lyase_fold/virulence"/>
</dbReference>
<dbReference type="RefSeq" id="WP_174513479.1">
    <property type="nucleotide sequence ID" value="NZ_CABFMQ020000109.1"/>
</dbReference>
<keyword evidence="4" id="KW-1185">Reference proteome</keyword>
<gene>
    <name evidence="3" type="ORF">MPC4_50055</name>
</gene>
<dbReference type="Proteomes" id="UP000485880">
    <property type="component" value="Unassembled WGS sequence"/>
</dbReference>
<dbReference type="InterPro" id="IPR006626">
    <property type="entry name" value="PbH1"/>
</dbReference>
<organism evidence="3 4">
    <name type="scientific">Methylocella tundrae</name>
    <dbReference type="NCBI Taxonomy" id="227605"/>
    <lineage>
        <taxon>Bacteria</taxon>
        <taxon>Pseudomonadati</taxon>
        <taxon>Pseudomonadota</taxon>
        <taxon>Alphaproteobacteria</taxon>
        <taxon>Hyphomicrobiales</taxon>
        <taxon>Beijerinckiaceae</taxon>
        <taxon>Methylocella</taxon>
    </lineage>
</organism>